<dbReference type="InterPro" id="IPR003462">
    <property type="entry name" value="ODC_Mu_crystall"/>
</dbReference>
<accession>A0ABQ3JY38</accession>
<dbReference type="Pfam" id="PF02423">
    <property type="entry name" value="OCD_Mu_crystall"/>
    <property type="match status" value="1"/>
</dbReference>
<keyword evidence="2" id="KW-1185">Reference proteome</keyword>
<sequence length="347" mass="35878">MVPLVTWFDEAATGLAGAGEVTLLSRDDVRRCLAGFDPVDVVRATLEDHDRGATVLPAEAYLRWENSHGAYTRSIGMPGAVRSHYGMKIINASVSNPAAGLERAGGLGLSFDPETARITTIMEAGLLSAVRTAAVSAAGIDAAGYAEARSLAVVGCGAQGRMHALLLARRLPGLRTVALYDRSPEVAAALAAALPGPEVTVHDSARAAVSAAEIAVFTTTADDGYAEPDWARPGALLVNVSLGDLTDAVFLEAAAVYVDDLDLVADNPRRPLGRLMAAGRISRPGGPARPIDATLGGLLTGRYQARGVAHPFVVLNPFGMGVLDVALYAAVAEQARRSGLGTAVHLG</sequence>
<dbReference type="EMBL" id="BNAW01000001">
    <property type="protein sequence ID" value="GHF91623.1"/>
    <property type="molecule type" value="Genomic_DNA"/>
</dbReference>
<proteinExistence type="predicted"/>
<dbReference type="Proteomes" id="UP000649955">
    <property type="component" value="Unassembled WGS sequence"/>
</dbReference>
<dbReference type="Gene3D" id="3.40.50.720">
    <property type="entry name" value="NAD(P)-binding Rossmann-like Domain"/>
    <property type="match status" value="1"/>
</dbReference>
<reference evidence="2" key="1">
    <citation type="journal article" date="2019" name="Int. J. Syst. Evol. Microbiol.">
        <title>The Global Catalogue of Microorganisms (GCM) 10K type strain sequencing project: providing services to taxonomists for standard genome sequencing and annotation.</title>
        <authorList>
            <consortium name="The Broad Institute Genomics Platform"/>
            <consortium name="The Broad Institute Genome Sequencing Center for Infectious Disease"/>
            <person name="Wu L."/>
            <person name="Ma J."/>
        </authorList>
    </citation>
    <scope>NUCLEOTIDE SEQUENCE [LARGE SCALE GENOMIC DNA]</scope>
    <source>
        <strain evidence="2">CGMCC 4.7680</strain>
    </source>
</reference>
<protein>
    <submittedName>
        <fullName evidence="1">Ornithine cyclodeaminase</fullName>
    </submittedName>
</protein>
<gene>
    <name evidence="1" type="primary">ocd</name>
    <name evidence="1" type="ORF">GCM10017567_02240</name>
</gene>
<evidence type="ECO:0000313" key="2">
    <source>
        <dbReference type="Proteomes" id="UP000649955"/>
    </source>
</evidence>
<organism evidence="1 2">
    <name type="scientific">Amycolatopsis bullii</name>
    <dbReference type="NCBI Taxonomy" id="941987"/>
    <lineage>
        <taxon>Bacteria</taxon>
        <taxon>Bacillati</taxon>
        <taxon>Actinomycetota</taxon>
        <taxon>Actinomycetes</taxon>
        <taxon>Pseudonocardiales</taxon>
        <taxon>Pseudonocardiaceae</taxon>
        <taxon>Amycolatopsis</taxon>
    </lineage>
</organism>
<name>A0ABQ3JY38_9PSEU</name>
<dbReference type="InterPro" id="IPR036291">
    <property type="entry name" value="NAD(P)-bd_dom_sf"/>
</dbReference>
<dbReference type="PIRSF" id="PIRSF001439">
    <property type="entry name" value="CryM"/>
    <property type="match status" value="1"/>
</dbReference>
<comment type="caution">
    <text evidence="1">The sequence shown here is derived from an EMBL/GenBank/DDBJ whole genome shotgun (WGS) entry which is preliminary data.</text>
</comment>
<dbReference type="Gene3D" id="3.30.1780.10">
    <property type="entry name" value="ornithine cyclodeaminase, domain 1"/>
    <property type="match status" value="1"/>
</dbReference>
<dbReference type="PANTHER" id="PTHR13812">
    <property type="entry name" value="KETIMINE REDUCTASE MU-CRYSTALLIN"/>
    <property type="match status" value="1"/>
</dbReference>
<dbReference type="SUPFAM" id="SSF51735">
    <property type="entry name" value="NAD(P)-binding Rossmann-fold domains"/>
    <property type="match status" value="1"/>
</dbReference>
<dbReference type="InterPro" id="IPR023401">
    <property type="entry name" value="ODC_N"/>
</dbReference>
<dbReference type="PANTHER" id="PTHR13812:SF19">
    <property type="entry name" value="KETIMINE REDUCTASE MU-CRYSTALLIN"/>
    <property type="match status" value="1"/>
</dbReference>
<evidence type="ECO:0000313" key="1">
    <source>
        <dbReference type="EMBL" id="GHF91623.1"/>
    </source>
</evidence>